<dbReference type="InterPro" id="IPR010497">
    <property type="entry name" value="Epoxide_hydro_N"/>
</dbReference>
<dbReference type="EMBL" id="ML996566">
    <property type="protein sequence ID" value="KAF2761606.1"/>
    <property type="molecule type" value="Genomic_DNA"/>
</dbReference>
<dbReference type="SUPFAM" id="SSF53474">
    <property type="entry name" value="alpha/beta-Hydrolases"/>
    <property type="match status" value="1"/>
</dbReference>
<dbReference type="PIRSF" id="PIRSF001112">
    <property type="entry name" value="Epoxide_hydrolase"/>
    <property type="match status" value="1"/>
</dbReference>
<accession>A0A6A6WHY3</accession>
<dbReference type="InterPro" id="IPR000639">
    <property type="entry name" value="Epox_hydrolase-like"/>
</dbReference>
<feature type="domain" description="Epoxide hydrolase N-terminal" evidence="5">
    <location>
        <begin position="4"/>
        <end position="114"/>
    </location>
</feature>
<dbReference type="InterPro" id="IPR029058">
    <property type="entry name" value="AB_hydrolase_fold"/>
</dbReference>
<dbReference type="PANTHER" id="PTHR21661:SF35">
    <property type="entry name" value="EPOXIDE HYDROLASE"/>
    <property type="match status" value="1"/>
</dbReference>
<evidence type="ECO:0000259" key="5">
    <source>
        <dbReference type="Pfam" id="PF06441"/>
    </source>
</evidence>
<evidence type="ECO:0000256" key="3">
    <source>
        <dbReference type="ARBA" id="ARBA00022801"/>
    </source>
</evidence>
<dbReference type="Pfam" id="PF06441">
    <property type="entry name" value="EHN"/>
    <property type="match status" value="1"/>
</dbReference>
<reference evidence="6" key="1">
    <citation type="journal article" date="2020" name="Stud. Mycol.">
        <title>101 Dothideomycetes genomes: a test case for predicting lifestyles and emergence of pathogens.</title>
        <authorList>
            <person name="Haridas S."/>
            <person name="Albert R."/>
            <person name="Binder M."/>
            <person name="Bloem J."/>
            <person name="Labutti K."/>
            <person name="Salamov A."/>
            <person name="Andreopoulos B."/>
            <person name="Baker S."/>
            <person name="Barry K."/>
            <person name="Bills G."/>
            <person name="Bluhm B."/>
            <person name="Cannon C."/>
            <person name="Castanera R."/>
            <person name="Culley D."/>
            <person name="Daum C."/>
            <person name="Ezra D."/>
            <person name="Gonzalez J."/>
            <person name="Henrissat B."/>
            <person name="Kuo A."/>
            <person name="Liang C."/>
            <person name="Lipzen A."/>
            <person name="Lutzoni F."/>
            <person name="Magnuson J."/>
            <person name="Mondo S."/>
            <person name="Nolan M."/>
            <person name="Ohm R."/>
            <person name="Pangilinan J."/>
            <person name="Park H.-J."/>
            <person name="Ramirez L."/>
            <person name="Alfaro M."/>
            <person name="Sun H."/>
            <person name="Tritt A."/>
            <person name="Yoshinaga Y."/>
            <person name="Zwiers L.-H."/>
            <person name="Turgeon B."/>
            <person name="Goodwin S."/>
            <person name="Spatafora J."/>
            <person name="Crous P."/>
            <person name="Grigoriev I."/>
        </authorList>
    </citation>
    <scope>NUCLEOTIDE SEQUENCE</scope>
    <source>
        <strain evidence="6">CBS 121739</strain>
    </source>
</reference>
<feature type="active site" description="Proton donor" evidence="4">
    <location>
        <position position="312"/>
    </location>
</feature>
<dbReference type="Gene3D" id="3.40.50.1820">
    <property type="entry name" value="alpha/beta hydrolase"/>
    <property type="match status" value="1"/>
</dbReference>
<dbReference type="InterPro" id="IPR016292">
    <property type="entry name" value="Epoxide_hydrolase"/>
</dbReference>
<gene>
    <name evidence="6" type="ORF">EJ05DRAFT_472581</name>
</gene>
<dbReference type="GO" id="GO:0097176">
    <property type="term" value="P:epoxide metabolic process"/>
    <property type="evidence" value="ECO:0007669"/>
    <property type="project" value="TreeGrafter"/>
</dbReference>
<keyword evidence="2" id="KW-0058">Aromatic hydrocarbons catabolism</keyword>
<dbReference type="GeneID" id="54484269"/>
<proteinExistence type="inferred from homology"/>
<dbReference type="RefSeq" id="XP_033604057.1">
    <property type="nucleotide sequence ID" value="XM_033743215.1"/>
</dbReference>
<sequence length="415" mass="46270">MAPTPYTISVPDEAIDDLKQRLALTKFPDELDADDQWAYGSPLADIKRLAAYWKDGFDWRKAESKLNELPNFRTTVNIDGFGDIGIHFIHAVNPSSNAIPLLFCHGWPGSFLEVTKLLPLLHGTPTTPAFTIIAPSLPNYGFSDRTTTPGFALAQYAETCHKLMLQLGYPHYATQGGDWGFYITRTMGALYPASVLASHINMIRPAGPPTLTSNPLLALQHALTPYTPAEHRGLERSKWFEREGSAYNRLQATRPQTLGYALSDSPVALLAWIYEKLHDWTDGYAWTDEEVLTWIAIYWFSSAGPAANVRIYYEARHTDRAARGSRQRAHGYVGGVKLGLAYFPKELGLWPRTWGRTMGPVVYESENDSGGHFAAWERPHVIATDLQKMFGKGGPCYKLIKGRSGYDSTTARANL</sequence>
<dbReference type="PRINTS" id="PR00412">
    <property type="entry name" value="EPOXHYDRLASE"/>
</dbReference>
<comment type="similarity">
    <text evidence="1">Belongs to the peptidase S33 family.</text>
</comment>
<feature type="active site" description="Proton acceptor" evidence="4">
    <location>
        <position position="372"/>
    </location>
</feature>
<keyword evidence="3" id="KW-0378">Hydrolase</keyword>
<evidence type="ECO:0000256" key="1">
    <source>
        <dbReference type="ARBA" id="ARBA00010088"/>
    </source>
</evidence>
<name>A0A6A6WHY3_9PEZI</name>
<feature type="active site" description="Nucleophile" evidence="4">
    <location>
        <position position="178"/>
    </location>
</feature>
<dbReference type="OrthoDB" id="7130006at2759"/>
<dbReference type="AlphaFoldDB" id="A0A6A6WHY3"/>
<evidence type="ECO:0000313" key="6">
    <source>
        <dbReference type="EMBL" id="KAF2761606.1"/>
    </source>
</evidence>
<evidence type="ECO:0000313" key="7">
    <source>
        <dbReference type="Proteomes" id="UP000799437"/>
    </source>
</evidence>
<keyword evidence="7" id="KW-1185">Reference proteome</keyword>
<organism evidence="6 7">
    <name type="scientific">Pseudovirgaria hyperparasitica</name>
    <dbReference type="NCBI Taxonomy" id="470096"/>
    <lineage>
        <taxon>Eukaryota</taxon>
        <taxon>Fungi</taxon>
        <taxon>Dikarya</taxon>
        <taxon>Ascomycota</taxon>
        <taxon>Pezizomycotina</taxon>
        <taxon>Dothideomycetes</taxon>
        <taxon>Dothideomycetes incertae sedis</taxon>
        <taxon>Acrospermales</taxon>
        <taxon>Acrospermaceae</taxon>
        <taxon>Pseudovirgaria</taxon>
    </lineage>
</organism>
<evidence type="ECO:0000256" key="2">
    <source>
        <dbReference type="ARBA" id="ARBA00022797"/>
    </source>
</evidence>
<dbReference type="Proteomes" id="UP000799437">
    <property type="component" value="Unassembled WGS sequence"/>
</dbReference>
<evidence type="ECO:0000256" key="4">
    <source>
        <dbReference type="PIRSR" id="PIRSR001112-1"/>
    </source>
</evidence>
<dbReference type="GO" id="GO:0004301">
    <property type="term" value="F:epoxide hydrolase activity"/>
    <property type="evidence" value="ECO:0007669"/>
    <property type="project" value="TreeGrafter"/>
</dbReference>
<dbReference type="PANTHER" id="PTHR21661">
    <property type="entry name" value="EPOXIDE HYDROLASE 1-RELATED"/>
    <property type="match status" value="1"/>
</dbReference>
<protein>
    <submittedName>
        <fullName evidence="6">Alpha/beta-hydrolase</fullName>
    </submittedName>
</protein>